<dbReference type="EMBL" id="CAFBQD010000002">
    <property type="protein sequence ID" value="CAB5044931.1"/>
    <property type="molecule type" value="Genomic_DNA"/>
</dbReference>
<keyword evidence="3" id="KW-0697">Rotamase</keyword>
<dbReference type="Pfam" id="PF00254">
    <property type="entry name" value="FKBP_C"/>
    <property type="match status" value="1"/>
</dbReference>
<evidence type="ECO:0000313" key="8">
    <source>
        <dbReference type="EMBL" id="CAB4804018.1"/>
    </source>
</evidence>
<name>A0A6J7MIL8_9ZZZZ</name>
<dbReference type="SUPFAM" id="SSF54534">
    <property type="entry name" value="FKBP-like"/>
    <property type="match status" value="1"/>
</dbReference>
<dbReference type="EMBL" id="CAFBOQ010000003">
    <property type="protein sequence ID" value="CAB4977574.1"/>
    <property type="molecule type" value="Genomic_DNA"/>
</dbReference>
<dbReference type="EMBL" id="CAFAAU010000011">
    <property type="protein sequence ID" value="CAB4804018.1"/>
    <property type="molecule type" value="Genomic_DNA"/>
</dbReference>
<reference evidence="10" key="1">
    <citation type="submission" date="2020-05" db="EMBL/GenBank/DDBJ databases">
        <authorList>
            <person name="Chiriac C."/>
            <person name="Salcher M."/>
            <person name="Ghai R."/>
            <person name="Kavagutti S V."/>
        </authorList>
    </citation>
    <scope>NUCLEOTIDE SEQUENCE</scope>
</reference>
<sequence>MKSKVRNLAIAAIFAVAITSLSACGGKDKVSESTSQGLPAVTANAGEAPTITAPTGTAPTTLQTQDIIVGTGTEVVATSTLTVHYTLMTWSNGAIVESSWNGGQPATFPLAGVIAGWQQGLPGAKVGGRRLLVIPAELGYGPNGSGPIGPNETLIFVVDIIAVS</sequence>
<dbReference type="EMBL" id="CAEZZN010000003">
    <property type="protein sequence ID" value="CAB4760168.1"/>
    <property type="molecule type" value="Genomic_DNA"/>
</dbReference>
<comment type="catalytic activity">
    <reaction evidence="1">
        <text>[protein]-peptidylproline (omega=180) = [protein]-peptidylproline (omega=0)</text>
        <dbReference type="Rhea" id="RHEA:16237"/>
        <dbReference type="Rhea" id="RHEA-COMP:10747"/>
        <dbReference type="Rhea" id="RHEA-COMP:10748"/>
        <dbReference type="ChEBI" id="CHEBI:83833"/>
        <dbReference type="ChEBI" id="CHEBI:83834"/>
        <dbReference type="EC" id="5.2.1.8"/>
    </reaction>
</comment>
<accession>A0A6J7MIL8</accession>
<evidence type="ECO:0000313" key="12">
    <source>
        <dbReference type="EMBL" id="CAB5050573.1"/>
    </source>
</evidence>
<organism evidence="10">
    <name type="scientific">freshwater metagenome</name>
    <dbReference type="NCBI Taxonomy" id="449393"/>
    <lineage>
        <taxon>unclassified sequences</taxon>
        <taxon>metagenomes</taxon>
        <taxon>ecological metagenomes</taxon>
    </lineage>
</organism>
<dbReference type="PROSITE" id="PS50059">
    <property type="entry name" value="FKBP_PPIASE"/>
    <property type="match status" value="1"/>
</dbReference>
<proteinExistence type="predicted"/>
<dbReference type="PROSITE" id="PS51257">
    <property type="entry name" value="PROKAR_LIPOPROTEIN"/>
    <property type="match status" value="1"/>
</dbReference>
<gene>
    <name evidence="6" type="ORF">UFOPK2627_00127</name>
    <name evidence="7" type="ORF">UFOPK2879_00180</name>
    <name evidence="8" type="ORF">UFOPK3078_00549</name>
    <name evidence="9" type="ORF">UFOPK3288_00028</name>
    <name evidence="10" type="ORF">UFOPK3990_00189</name>
    <name evidence="11" type="ORF">UFOPK4245_00183</name>
    <name evidence="12" type="ORF">UFOPK4337_00010</name>
</gene>
<evidence type="ECO:0000256" key="1">
    <source>
        <dbReference type="ARBA" id="ARBA00000971"/>
    </source>
</evidence>
<dbReference type="Gene3D" id="3.10.50.40">
    <property type="match status" value="1"/>
</dbReference>
<protein>
    <recommendedName>
        <fullName evidence="2">peptidylprolyl isomerase</fullName>
        <ecNumber evidence="2">5.2.1.8</ecNumber>
    </recommendedName>
</protein>
<dbReference type="InterPro" id="IPR001179">
    <property type="entry name" value="PPIase_FKBP_dom"/>
</dbReference>
<evidence type="ECO:0000313" key="7">
    <source>
        <dbReference type="EMBL" id="CAB4760168.1"/>
    </source>
</evidence>
<evidence type="ECO:0000313" key="9">
    <source>
        <dbReference type="EMBL" id="CAB4853821.1"/>
    </source>
</evidence>
<dbReference type="EMBL" id="CAFBLC010000001">
    <property type="protein sequence ID" value="CAB4853821.1"/>
    <property type="molecule type" value="Genomic_DNA"/>
</dbReference>
<evidence type="ECO:0000256" key="2">
    <source>
        <dbReference type="ARBA" id="ARBA00013194"/>
    </source>
</evidence>
<dbReference type="EMBL" id="CAFBQM010000001">
    <property type="protein sequence ID" value="CAB5050573.1"/>
    <property type="molecule type" value="Genomic_DNA"/>
</dbReference>
<dbReference type="EC" id="5.2.1.8" evidence="2"/>
<evidence type="ECO:0000313" key="11">
    <source>
        <dbReference type="EMBL" id="CAB5044931.1"/>
    </source>
</evidence>
<dbReference type="PANTHER" id="PTHR43811">
    <property type="entry name" value="FKBP-TYPE PEPTIDYL-PROLYL CIS-TRANS ISOMERASE FKPA"/>
    <property type="match status" value="1"/>
</dbReference>
<evidence type="ECO:0000259" key="5">
    <source>
        <dbReference type="PROSITE" id="PS50059"/>
    </source>
</evidence>
<evidence type="ECO:0000256" key="3">
    <source>
        <dbReference type="ARBA" id="ARBA00023110"/>
    </source>
</evidence>
<dbReference type="GO" id="GO:0003755">
    <property type="term" value="F:peptidyl-prolyl cis-trans isomerase activity"/>
    <property type="evidence" value="ECO:0007669"/>
    <property type="project" value="UniProtKB-KW"/>
</dbReference>
<dbReference type="EMBL" id="CAEZYA010000002">
    <property type="protein sequence ID" value="CAB4694987.1"/>
    <property type="molecule type" value="Genomic_DNA"/>
</dbReference>
<keyword evidence="4" id="KW-0413">Isomerase</keyword>
<dbReference type="InterPro" id="IPR046357">
    <property type="entry name" value="PPIase_dom_sf"/>
</dbReference>
<dbReference type="AlphaFoldDB" id="A0A6J7MIL8"/>
<dbReference type="PANTHER" id="PTHR43811:SF19">
    <property type="entry name" value="39 KDA FK506-BINDING NUCLEAR PROTEIN"/>
    <property type="match status" value="1"/>
</dbReference>
<evidence type="ECO:0000256" key="4">
    <source>
        <dbReference type="ARBA" id="ARBA00023235"/>
    </source>
</evidence>
<evidence type="ECO:0000313" key="6">
    <source>
        <dbReference type="EMBL" id="CAB4694987.1"/>
    </source>
</evidence>
<evidence type="ECO:0000313" key="10">
    <source>
        <dbReference type="EMBL" id="CAB4977574.1"/>
    </source>
</evidence>
<feature type="domain" description="PPIase FKBP-type" evidence="5">
    <location>
        <begin position="78"/>
        <end position="164"/>
    </location>
</feature>